<dbReference type="SUPFAM" id="SSF48452">
    <property type="entry name" value="TPR-like"/>
    <property type="match status" value="1"/>
</dbReference>
<evidence type="ECO:0000256" key="3">
    <source>
        <dbReference type="PROSITE-ProRule" id="PRU00708"/>
    </source>
</evidence>
<feature type="signal peptide" evidence="4">
    <location>
        <begin position="1"/>
        <end position="24"/>
    </location>
</feature>
<feature type="repeat" description="PPR" evidence="3">
    <location>
        <begin position="338"/>
        <end position="372"/>
    </location>
</feature>
<organism evidence="5 6">
    <name type="scientific">Ceratodon purpureus</name>
    <name type="common">Fire moss</name>
    <name type="synonym">Dicranum purpureum</name>
    <dbReference type="NCBI Taxonomy" id="3225"/>
    <lineage>
        <taxon>Eukaryota</taxon>
        <taxon>Viridiplantae</taxon>
        <taxon>Streptophyta</taxon>
        <taxon>Embryophyta</taxon>
        <taxon>Bryophyta</taxon>
        <taxon>Bryophytina</taxon>
        <taxon>Bryopsida</taxon>
        <taxon>Dicranidae</taxon>
        <taxon>Pseudoditrichales</taxon>
        <taxon>Ditrichaceae</taxon>
        <taxon>Ceratodon</taxon>
    </lineage>
</organism>
<protein>
    <recommendedName>
        <fullName evidence="7">Pentatricopeptide repeat-containing protein</fullName>
    </recommendedName>
</protein>
<gene>
    <name evidence="5" type="ORF">KC19_12G020300</name>
</gene>
<dbReference type="Pfam" id="PF01535">
    <property type="entry name" value="PPR"/>
    <property type="match status" value="1"/>
</dbReference>
<dbReference type="EMBL" id="CM026433">
    <property type="protein sequence ID" value="KAG0553556.1"/>
    <property type="molecule type" value="Genomic_DNA"/>
</dbReference>
<sequence>MVALAWPLMVSGGNLMASLQLGSAFYCSGHGDGIWSSMHMFRAISGDVYPFRECGGRGGEFQAWRRRQRGSFVRCEAEQTPNSSILGEAGSKRRAARKADVVIQRIENAKEAIERRAMARKATRLYPRSLLESLGERMRQKQWERALRVFELVRAQEWYTAEESTYIKLLSMLAKVKQPEAASSLFDSLLQDKLRPTTPLFTALLTVYTESRCFEKALELFESMPRFQGCLPDKYTYTAMIKGCCEAGAYDKARRIFDEMIVEGVEPSIVTYNTLIFGFGKAGLFEEVERVLTLMESNHEEPDTITWNTLIRVFGRHNRIREMEQAYDGLLGQGLLPDTVTLNSLISAYGRAGLYGKMQCVIDYMWRYSYPMTTVTYNIVVEVYGKAGRIDLMDLAFKDMKAKGVKPNCVTFSSILSAYGKHGCWHNVEKIMRQVYNYNAVDTAVYNAAIDVYQRAENFEDMEKMFEEMKQEGFEPDEITYTILITAYKRVKRFDKVQELREQMYAPKKRRG</sequence>
<evidence type="ECO:0000256" key="2">
    <source>
        <dbReference type="ARBA" id="ARBA00022737"/>
    </source>
</evidence>
<evidence type="ECO:0000256" key="4">
    <source>
        <dbReference type="SAM" id="SignalP"/>
    </source>
</evidence>
<dbReference type="PANTHER" id="PTHR47447">
    <property type="entry name" value="OS03G0856100 PROTEIN"/>
    <property type="match status" value="1"/>
</dbReference>
<feature type="chain" id="PRO_5035824351" description="Pentatricopeptide repeat-containing protein" evidence="4">
    <location>
        <begin position="25"/>
        <end position="512"/>
    </location>
</feature>
<name>A0A8T0G2L6_CERPU</name>
<feature type="repeat" description="PPR" evidence="3">
    <location>
        <begin position="442"/>
        <end position="476"/>
    </location>
</feature>
<comment type="similarity">
    <text evidence="1">Belongs to the PPR family. P subfamily.</text>
</comment>
<keyword evidence="4" id="KW-0732">Signal</keyword>
<proteinExistence type="inferred from homology"/>
<evidence type="ECO:0000256" key="1">
    <source>
        <dbReference type="ARBA" id="ARBA00007626"/>
    </source>
</evidence>
<comment type="caution">
    <text evidence="5">The sequence shown here is derived from an EMBL/GenBank/DDBJ whole genome shotgun (WGS) entry which is preliminary data.</text>
</comment>
<keyword evidence="2" id="KW-0677">Repeat</keyword>
<evidence type="ECO:0000313" key="5">
    <source>
        <dbReference type="EMBL" id="KAG0553556.1"/>
    </source>
</evidence>
<accession>A0A8T0G2L6</accession>
<dbReference type="Proteomes" id="UP000822688">
    <property type="component" value="Chromosome 12"/>
</dbReference>
<feature type="repeat" description="PPR" evidence="3">
    <location>
        <begin position="373"/>
        <end position="407"/>
    </location>
</feature>
<feature type="repeat" description="PPR" evidence="3">
    <location>
        <begin position="268"/>
        <end position="302"/>
    </location>
</feature>
<dbReference type="Pfam" id="PF13041">
    <property type="entry name" value="PPR_2"/>
    <property type="match status" value="4"/>
</dbReference>
<feature type="repeat" description="PPR" evidence="3">
    <location>
        <begin position="303"/>
        <end position="337"/>
    </location>
</feature>
<evidence type="ECO:0008006" key="7">
    <source>
        <dbReference type="Google" id="ProtNLM"/>
    </source>
</evidence>
<feature type="repeat" description="PPR" evidence="3">
    <location>
        <begin position="233"/>
        <end position="267"/>
    </location>
</feature>
<dbReference type="Gene3D" id="1.25.40.10">
    <property type="entry name" value="Tetratricopeptide repeat domain"/>
    <property type="match status" value="3"/>
</dbReference>
<dbReference type="InterPro" id="IPR002885">
    <property type="entry name" value="PPR_rpt"/>
</dbReference>
<feature type="repeat" description="PPR" evidence="3">
    <location>
        <begin position="162"/>
        <end position="196"/>
    </location>
</feature>
<dbReference type="NCBIfam" id="TIGR00756">
    <property type="entry name" value="PPR"/>
    <property type="match status" value="6"/>
</dbReference>
<keyword evidence="6" id="KW-1185">Reference proteome</keyword>
<dbReference type="InterPro" id="IPR011990">
    <property type="entry name" value="TPR-like_helical_dom_sf"/>
</dbReference>
<dbReference type="PANTHER" id="PTHR47447:SF21">
    <property type="entry name" value="PENTACOTRIPEPTIDE-REPEAT REGION OF PRORP DOMAIN-CONTAINING PROTEIN"/>
    <property type="match status" value="1"/>
</dbReference>
<reference evidence="5" key="1">
    <citation type="submission" date="2020-06" db="EMBL/GenBank/DDBJ databases">
        <title>WGS assembly of Ceratodon purpureus strain R40.</title>
        <authorList>
            <person name="Carey S.B."/>
            <person name="Jenkins J."/>
            <person name="Shu S."/>
            <person name="Lovell J.T."/>
            <person name="Sreedasyam A."/>
            <person name="Maumus F."/>
            <person name="Tiley G.P."/>
            <person name="Fernandez-Pozo N."/>
            <person name="Barry K."/>
            <person name="Chen C."/>
            <person name="Wang M."/>
            <person name="Lipzen A."/>
            <person name="Daum C."/>
            <person name="Saski C.A."/>
            <person name="Payton A.C."/>
            <person name="Mcbreen J.C."/>
            <person name="Conrad R.E."/>
            <person name="Kollar L.M."/>
            <person name="Olsson S."/>
            <person name="Huttunen S."/>
            <person name="Landis J.B."/>
            <person name="Wickett N.J."/>
            <person name="Johnson M.G."/>
            <person name="Rensing S.A."/>
            <person name="Grimwood J."/>
            <person name="Schmutz J."/>
            <person name="Mcdaniel S.F."/>
        </authorList>
    </citation>
    <scope>NUCLEOTIDE SEQUENCE</scope>
    <source>
        <strain evidence="5">R40</strain>
    </source>
</reference>
<dbReference type="AlphaFoldDB" id="A0A8T0G2L6"/>
<dbReference type="PROSITE" id="PS51375">
    <property type="entry name" value="PPR"/>
    <property type="match status" value="7"/>
</dbReference>
<evidence type="ECO:0000313" key="6">
    <source>
        <dbReference type="Proteomes" id="UP000822688"/>
    </source>
</evidence>